<protein>
    <submittedName>
        <fullName evidence="2">Uncharacterized protein</fullName>
    </submittedName>
</protein>
<evidence type="ECO:0000256" key="1">
    <source>
        <dbReference type="SAM" id="MobiDB-lite"/>
    </source>
</evidence>
<comment type="caution">
    <text evidence="2">The sequence shown here is derived from an EMBL/GenBank/DDBJ whole genome shotgun (WGS) entry which is preliminary data.</text>
</comment>
<reference evidence="2 3" key="1">
    <citation type="submission" date="2018-12" db="EMBL/GenBank/DDBJ databases">
        <title>Genome sequence and assembly of Colletotrichum trifolii.</title>
        <authorList>
            <person name="Gan P."/>
            <person name="Shirasu K."/>
        </authorList>
    </citation>
    <scope>NUCLEOTIDE SEQUENCE [LARGE SCALE GENOMIC DNA]</scope>
    <source>
        <strain evidence="2 3">543-2</strain>
    </source>
</reference>
<keyword evidence="3" id="KW-1185">Reference proteome</keyword>
<evidence type="ECO:0000313" key="3">
    <source>
        <dbReference type="Proteomes" id="UP000295703"/>
    </source>
</evidence>
<organism evidence="2 3">
    <name type="scientific">Colletotrichum trifolii</name>
    <dbReference type="NCBI Taxonomy" id="5466"/>
    <lineage>
        <taxon>Eukaryota</taxon>
        <taxon>Fungi</taxon>
        <taxon>Dikarya</taxon>
        <taxon>Ascomycota</taxon>
        <taxon>Pezizomycotina</taxon>
        <taxon>Sordariomycetes</taxon>
        <taxon>Hypocreomycetidae</taxon>
        <taxon>Glomerellales</taxon>
        <taxon>Glomerellaceae</taxon>
        <taxon>Colletotrichum</taxon>
        <taxon>Colletotrichum orbiculare species complex</taxon>
    </lineage>
</organism>
<gene>
    <name evidence="2" type="ORF">CTRI78_v010540</name>
</gene>
<dbReference type="AlphaFoldDB" id="A0A4R8QKL0"/>
<dbReference type="Proteomes" id="UP000295703">
    <property type="component" value="Unassembled WGS sequence"/>
</dbReference>
<feature type="region of interest" description="Disordered" evidence="1">
    <location>
        <begin position="1"/>
        <end position="67"/>
    </location>
</feature>
<dbReference type="EMBL" id="RYZW01000176">
    <property type="protein sequence ID" value="TDZ39532.1"/>
    <property type="molecule type" value="Genomic_DNA"/>
</dbReference>
<name>A0A4R8QKL0_COLTR</name>
<sequence length="67" mass="7373">MHFTTHPGRAREGGQARAMGGIWGFARARTGESTTEKTTSARSPGLADRQHIYIKPSRPCMDLSSRE</sequence>
<feature type="compositionally biased region" description="Polar residues" evidence="1">
    <location>
        <begin position="31"/>
        <end position="42"/>
    </location>
</feature>
<evidence type="ECO:0000313" key="2">
    <source>
        <dbReference type="EMBL" id="TDZ39532.1"/>
    </source>
</evidence>
<accession>A0A4R8QKL0</accession>
<proteinExistence type="predicted"/>